<name>A0ABM4TTP4_DROSZ</name>
<feature type="region of interest" description="Disordered" evidence="1">
    <location>
        <begin position="1106"/>
        <end position="1178"/>
    </location>
</feature>
<feature type="compositionally biased region" description="Basic residues" evidence="1">
    <location>
        <begin position="804"/>
        <end position="832"/>
    </location>
</feature>
<feature type="compositionally biased region" description="Pro residues" evidence="1">
    <location>
        <begin position="854"/>
        <end position="871"/>
    </location>
</feature>
<gene>
    <name evidence="4" type="primary">LOC108015230</name>
</gene>
<feature type="region of interest" description="Disordered" evidence="1">
    <location>
        <begin position="36"/>
        <end position="63"/>
    </location>
</feature>
<feature type="signal peptide" evidence="2">
    <location>
        <begin position="1"/>
        <end position="29"/>
    </location>
</feature>
<feature type="compositionally biased region" description="Acidic residues" evidence="1">
    <location>
        <begin position="313"/>
        <end position="347"/>
    </location>
</feature>
<feature type="region of interest" description="Disordered" evidence="1">
    <location>
        <begin position="1011"/>
        <end position="1072"/>
    </location>
</feature>
<feature type="compositionally biased region" description="Polar residues" evidence="1">
    <location>
        <begin position="962"/>
        <end position="978"/>
    </location>
</feature>
<feature type="region of interest" description="Disordered" evidence="1">
    <location>
        <begin position="1078"/>
        <end position="1097"/>
    </location>
</feature>
<dbReference type="GeneID" id="108015230"/>
<feature type="compositionally biased region" description="Basic and acidic residues" evidence="1">
    <location>
        <begin position="295"/>
        <end position="311"/>
    </location>
</feature>
<keyword evidence="2" id="KW-0732">Signal</keyword>
<feature type="compositionally biased region" description="Basic and acidic residues" evidence="1">
    <location>
        <begin position="532"/>
        <end position="546"/>
    </location>
</feature>
<feature type="region of interest" description="Disordered" evidence="1">
    <location>
        <begin position="960"/>
        <end position="980"/>
    </location>
</feature>
<evidence type="ECO:0000313" key="4">
    <source>
        <dbReference type="RefSeq" id="XP_070853348.1"/>
    </source>
</evidence>
<feature type="compositionally biased region" description="Basic and acidic residues" evidence="1">
    <location>
        <begin position="40"/>
        <end position="63"/>
    </location>
</feature>
<proteinExistence type="predicted"/>
<feature type="compositionally biased region" description="Acidic residues" evidence="1">
    <location>
        <begin position="443"/>
        <end position="458"/>
    </location>
</feature>
<evidence type="ECO:0000256" key="1">
    <source>
        <dbReference type="SAM" id="MobiDB-lite"/>
    </source>
</evidence>
<accession>A0ABM4TTP4</accession>
<feature type="compositionally biased region" description="Acidic residues" evidence="1">
    <location>
        <begin position="125"/>
        <end position="140"/>
    </location>
</feature>
<dbReference type="RefSeq" id="XP_070853348.1">
    <property type="nucleotide sequence ID" value="XM_070997247.1"/>
</dbReference>
<feature type="compositionally biased region" description="Low complexity" evidence="1">
    <location>
        <begin position="374"/>
        <end position="408"/>
    </location>
</feature>
<organism evidence="3 4">
    <name type="scientific">Drosophila suzukii</name>
    <name type="common">Spotted-wing drosophila fruit fly</name>
    <dbReference type="NCBI Taxonomy" id="28584"/>
    <lineage>
        <taxon>Eukaryota</taxon>
        <taxon>Metazoa</taxon>
        <taxon>Ecdysozoa</taxon>
        <taxon>Arthropoda</taxon>
        <taxon>Hexapoda</taxon>
        <taxon>Insecta</taxon>
        <taxon>Pterygota</taxon>
        <taxon>Neoptera</taxon>
        <taxon>Endopterygota</taxon>
        <taxon>Diptera</taxon>
        <taxon>Brachycera</taxon>
        <taxon>Muscomorpha</taxon>
        <taxon>Ephydroidea</taxon>
        <taxon>Drosophilidae</taxon>
        <taxon>Drosophila</taxon>
        <taxon>Sophophora</taxon>
    </lineage>
</organism>
<feature type="compositionally biased region" description="Basic and acidic residues" evidence="1">
    <location>
        <begin position="190"/>
        <end position="199"/>
    </location>
</feature>
<feature type="region of interest" description="Disordered" evidence="1">
    <location>
        <begin position="779"/>
        <end position="874"/>
    </location>
</feature>
<feature type="compositionally biased region" description="Basic and acidic residues" evidence="1">
    <location>
        <begin position="348"/>
        <end position="359"/>
    </location>
</feature>
<evidence type="ECO:0000256" key="2">
    <source>
        <dbReference type="SAM" id="SignalP"/>
    </source>
</evidence>
<feature type="compositionally biased region" description="Basic and acidic residues" evidence="1">
    <location>
        <begin position="1016"/>
        <end position="1028"/>
    </location>
</feature>
<feature type="compositionally biased region" description="Polar residues" evidence="1">
    <location>
        <begin position="1129"/>
        <end position="1143"/>
    </location>
</feature>
<evidence type="ECO:0000313" key="3">
    <source>
        <dbReference type="Proteomes" id="UP001652628"/>
    </source>
</evidence>
<feature type="compositionally biased region" description="Low complexity" evidence="1">
    <location>
        <begin position="842"/>
        <end position="853"/>
    </location>
</feature>
<feature type="compositionally biased region" description="Gly residues" evidence="1">
    <location>
        <begin position="1146"/>
        <end position="1171"/>
    </location>
</feature>
<keyword evidence="3" id="KW-1185">Reference proteome</keyword>
<feature type="region of interest" description="Disordered" evidence="1">
    <location>
        <begin position="125"/>
        <end position="273"/>
    </location>
</feature>
<feature type="compositionally biased region" description="Basic and acidic residues" evidence="1">
    <location>
        <begin position="255"/>
        <end position="264"/>
    </location>
</feature>
<feature type="region of interest" description="Disordered" evidence="1">
    <location>
        <begin position="438"/>
        <end position="472"/>
    </location>
</feature>
<sequence length="1237" mass="138640">MAAPSRRYRKCSKTMSLVALLLGLSVALAAGNDAISAPKAGKDLQQRRQPDIEDDGGARPEKDFDFAAYVNDFNLQEEASIPEDIFDQHDGDIGDEDADSAHIQYAPSAAAATGEEEDAAAAAEDDEDVGLMEEDEDASEAADIVLESQRPTSRNFSVYLDAKKYQNNKNQKRSKEKKNNISHYNYKLKNNKENRRLPKETAASGKSEKMETLVLGGGAKSKFTSGEEDDNANFGRQSFAHKKLKNMHEQQQSQQEKERKRGDDGDLLGEYPPSQLFDAIEILNERKFNKPSVESTDKFPKKEQEKSRQVDEAIGDIEDNLDNDEALPNENENENENDDDEEGDDEDIKSAIDNDELAKKYPVATSATTKVPIPTTLATTETTSSSTTTTTTPSTSTTPTTATPRTLPTIGRKLKRNFLGPSQPETRYYGSYDIGRIRASAVQEEDDNDEDEEEEQQDVGELHYYDTSSNPRKLVTFDPEKSEENYLASYYAGKLNATEKKQQQQLQHVVAPQQHATRYVDDDYAEQQPPAEKSKPENPWEKSGEKLEEEQDQEQLEDGKLESDSESALQRYHEGKSLAYRTVKQAYYPLGIFLGHWTREALVVRWPNRNLLLPSPKKRAETNNDFYSRFFLLFCVTATPAPSSAFERFKALRRSRQRTGHKSHKKRYKDYLKRHPKMEATEPPAEVNNPAPTISARHLQKLQKERERSTHSAPIFALGLRPQRPLPATGKPFYEGQVNYYDNQPPLDVDLKHHTEMERLIAHDNGNWYRRISPVLRNGIKSDPPLKEHHHRDGHLGHQQQHPHQQHHHHHHHHHHHQSHNHHHHKSTHLRPRPSNPYQRRAPAVGSPSVVAAAPPPPPPPPTPPLPPPKPQLGHQITELEHLERYYAKWPHLARVQFQVYDEHYRESHPELYADYEDDYESAAELEEAQQERGEEANLPPYIKKYNRRNKQLLNLLEGTLPTPTMNPGQNSLGSTESVRLDDEYLKEKRRRYHQHQRFEDLFAQQRSRFSTAAPPKEEVTPAQKDPDPDPVPATSTSPPPSNQLPEEDAPVASGEVASGDPAPETLDFWQREMARKVGGLSASASTSTTPKPALYKLPSYPAIAGSFLGTPRSRSRSAQFVANVAGRGQSSWPRLETGNSTEKPAGGGGTEGGGGGSGGSGGGTPGGGRGDPSPLNSFVYHRVIDGIGLGGASASGLGSSRGKQSRLPFVAITDRRLEKSLAERHKDFEQNHFPMP</sequence>
<dbReference type="InterPro" id="IPR004301">
    <property type="entry name" value="Nucleoplasmin"/>
</dbReference>
<reference evidence="4" key="1">
    <citation type="submission" date="2025-08" db="UniProtKB">
        <authorList>
            <consortium name="RefSeq"/>
        </authorList>
    </citation>
    <scope>IDENTIFICATION</scope>
</reference>
<feature type="region of interest" description="Disordered" evidence="1">
    <location>
        <begin position="287"/>
        <end position="408"/>
    </location>
</feature>
<feature type="region of interest" description="Disordered" evidence="1">
    <location>
        <begin position="524"/>
        <end position="568"/>
    </location>
</feature>
<feature type="chain" id="PRO_5045511249" evidence="2">
    <location>
        <begin position="30"/>
        <end position="1237"/>
    </location>
</feature>
<dbReference type="PANTHER" id="PTHR22747">
    <property type="entry name" value="NUCLEOPLASMIN"/>
    <property type="match status" value="1"/>
</dbReference>
<dbReference type="Proteomes" id="UP001652628">
    <property type="component" value="Chromosome X"/>
</dbReference>
<protein>
    <submittedName>
        <fullName evidence="4">LIM domain-containing protein A</fullName>
    </submittedName>
</protein>
<dbReference type="PANTHER" id="PTHR22747:SF18">
    <property type="entry name" value="GEO09167P1-RELATED"/>
    <property type="match status" value="1"/>
</dbReference>
<feature type="compositionally biased region" description="Acidic residues" evidence="1">
    <location>
        <begin position="547"/>
        <end position="556"/>
    </location>
</feature>